<dbReference type="Gene3D" id="1.10.10.10">
    <property type="entry name" value="Winged helix-like DNA-binding domain superfamily/Winged helix DNA-binding domain"/>
    <property type="match status" value="1"/>
</dbReference>
<sequence>MSSSTASSAARAALAPPPSFVAASYREHERFLWALCYRLTGSAADADDIVQETFVRALERPPARTDEPARPWLARVALNLGRDALRRRKRRAYDGPWLPSPIETEPEPPSFEIPGKDGTEGRYDLLESASFAFLIALEALTPQQRAVLLLRDVFDYSVQETADALGLSEASVKTTHHRARRALEPYERERCRPSPELVERSGAALARFLETLATQDVSAIEALLSEGVRVVSDANGEYRAARRIVVGPSRVARLFIGLLRHEGGGDLRYESRLLNGLVGLVVERGAPVDKVAPRYVIRCDVDARGRIAAIHLVLASQKLTAVRAIAP</sequence>
<organism evidence="5 6">
    <name type="scientific">Sorangium cellulosum</name>
    <name type="common">Polyangium cellulosum</name>
    <dbReference type="NCBI Taxonomy" id="56"/>
    <lineage>
        <taxon>Bacteria</taxon>
        <taxon>Pseudomonadati</taxon>
        <taxon>Myxococcota</taxon>
        <taxon>Polyangia</taxon>
        <taxon>Polyangiales</taxon>
        <taxon>Polyangiaceae</taxon>
        <taxon>Sorangium</taxon>
    </lineage>
</organism>
<keyword evidence="2" id="KW-0805">Transcription regulation</keyword>
<dbReference type="InterPro" id="IPR000838">
    <property type="entry name" value="RNA_pol_sigma70_ECF_CS"/>
</dbReference>
<dbReference type="AlphaFoldDB" id="A0A150T7V8"/>
<dbReference type="InterPro" id="IPR036388">
    <property type="entry name" value="WH-like_DNA-bd_sf"/>
</dbReference>
<dbReference type="GO" id="GO:0003677">
    <property type="term" value="F:DNA binding"/>
    <property type="evidence" value="ECO:0007669"/>
    <property type="project" value="UniProtKB-KW"/>
</dbReference>
<accession>A0A150T7V8</accession>
<reference evidence="5 6" key="1">
    <citation type="submission" date="2014-02" db="EMBL/GenBank/DDBJ databases">
        <title>The small core and large imbalanced accessory genome model reveals a collaborative survival strategy of Sorangium cellulosum strains in nature.</title>
        <authorList>
            <person name="Han K."/>
            <person name="Peng R."/>
            <person name="Blom J."/>
            <person name="Li Y.-Z."/>
        </authorList>
    </citation>
    <scope>NUCLEOTIDE SEQUENCE [LARGE SCALE GENOMIC DNA]</scope>
    <source>
        <strain evidence="5 6">So0149</strain>
    </source>
</reference>
<dbReference type="CDD" id="cd06171">
    <property type="entry name" value="Sigma70_r4"/>
    <property type="match status" value="1"/>
</dbReference>
<dbReference type="Pfam" id="PF04542">
    <property type="entry name" value="Sigma70_r2"/>
    <property type="match status" value="1"/>
</dbReference>
<evidence type="ECO:0000259" key="3">
    <source>
        <dbReference type="Pfam" id="PF04542"/>
    </source>
</evidence>
<comment type="similarity">
    <text evidence="2">Belongs to the sigma-70 factor family. ECF subfamily.</text>
</comment>
<name>A0A150T7V8_SORCE</name>
<dbReference type="GO" id="GO:0006352">
    <property type="term" value="P:DNA-templated transcription initiation"/>
    <property type="evidence" value="ECO:0007669"/>
    <property type="project" value="InterPro"/>
</dbReference>
<dbReference type="GO" id="GO:0016987">
    <property type="term" value="F:sigma factor activity"/>
    <property type="evidence" value="ECO:0007669"/>
    <property type="project" value="UniProtKB-KW"/>
</dbReference>
<dbReference type="InterPro" id="IPR013249">
    <property type="entry name" value="RNA_pol_sigma70_r4_t2"/>
</dbReference>
<evidence type="ECO:0000256" key="2">
    <source>
        <dbReference type="RuleBase" id="RU000716"/>
    </source>
</evidence>
<keyword evidence="2" id="KW-0731">Sigma factor</keyword>
<dbReference type="PANTHER" id="PTHR30173:SF36">
    <property type="entry name" value="ECF RNA POLYMERASE SIGMA FACTOR SIGJ"/>
    <property type="match status" value="1"/>
</dbReference>
<evidence type="ECO:0000259" key="4">
    <source>
        <dbReference type="Pfam" id="PF08281"/>
    </source>
</evidence>
<keyword evidence="2" id="KW-0804">Transcription</keyword>
<keyword evidence="2" id="KW-0238">DNA-binding</keyword>
<evidence type="ECO:0000313" key="6">
    <source>
        <dbReference type="Proteomes" id="UP000075515"/>
    </source>
</evidence>
<dbReference type="Pfam" id="PF08281">
    <property type="entry name" value="Sigma70_r4_2"/>
    <property type="match status" value="1"/>
</dbReference>
<feature type="domain" description="RNA polymerase sigma-70 region 2" evidence="3">
    <location>
        <begin position="25"/>
        <end position="91"/>
    </location>
</feature>
<comment type="caution">
    <text evidence="5">The sequence shown here is derived from an EMBL/GenBank/DDBJ whole genome shotgun (WGS) entry which is preliminary data.</text>
</comment>
<dbReference type="SUPFAM" id="SSF88946">
    <property type="entry name" value="Sigma2 domain of RNA polymerase sigma factors"/>
    <property type="match status" value="1"/>
</dbReference>
<dbReference type="InterPro" id="IPR014284">
    <property type="entry name" value="RNA_pol_sigma-70_dom"/>
</dbReference>
<protein>
    <recommendedName>
        <fullName evidence="2">RNA polymerase sigma factor</fullName>
    </recommendedName>
</protein>
<dbReference type="Gene3D" id="1.10.1740.10">
    <property type="match status" value="1"/>
</dbReference>
<feature type="domain" description="RNA polymerase sigma factor 70 region 4 type 2" evidence="4">
    <location>
        <begin position="136"/>
        <end position="183"/>
    </location>
</feature>
<dbReference type="InterPro" id="IPR013325">
    <property type="entry name" value="RNA_pol_sigma_r2"/>
</dbReference>
<dbReference type="InterPro" id="IPR013324">
    <property type="entry name" value="RNA_pol_sigma_r3/r4-like"/>
</dbReference>
<dbReference type="EMBL" id="JEMC01002716">
    <property type="protein sequence ID" value="KYF85486.1"/>
    <property type="molecule type" value="Genomic_DNA"/>
</dbReference>
<dbReference type="InterPro" id="IPR007627">
    <property type="entry name" value="RNA_pol_sigma70_r2"/>
</dbReference>
<dbReference type="SUPFAM" id="SSF88659">
    <property type="entry name" value="Sigma3 and sigma4 domains of RNA polymerase sigma factors"/>
    <property type="match status" value="1"/>
</dbReference>
<dbReference type="PANTHER" id="PTHR30173">
    <property type="entry name" value="SIGMA 19 FACTOR"/>
    <property type="match status" value="1"/>
</dbReference>
<evidence type="ECO:0000313" key="5">
    <source>
        <dbReference type="EMBL" id="KYF85486.1"/>
    </source>
</evidence>
<comment type="subunit">
    <text evidence="1">Interacts transiently with the RNA polymerase catalytic core formed by RpoA, RpoB, RpoC and RpoZ (2 alpha, 1 beta, 1 beta' and 1 omega subunit) to form the RNA polymerase holoenzyme that can initiate transcription.</text>
</comment>
<gene>
    <name evidence="5" type="ORF">BE18_47985</name>
</gene>
<dbReference type="InterPro" id="IPR052704">
    <property type="entry name" value="ECF_Sigma-70_Domain"/>
</dbReference>
<dbReference type="PROSITE" id="PS01063">
    <property type="entry name" value="SIGMA70_ECF"/>
    <property type="match status" value="1"/>
</dbReference>
<dbReference type="Proteomes" id="UP000075515">
    <property type="component" value="Unassembled WGS sequence"/>
</dbReference>
<dbReference type="SUPFAM" id="SSF54427">
    <property type="entry name" value="NTF2-like"/>
    <property type="match status" value="1"/>
</dbReference>
<evidence type="ECO:0000256" key="1">
    <source>
        <dbReference type="ARBA" id="ARBA00011344"/>
    </source>
</evidence>
<proteinExistence type="inferred from homology"/>
<dbReference type="InterPro" id="IPR032710">
    <property type="entry name" value="NTF2-like_dom_sf"/>
</dbReference>
<dbReference type="NCBIfam" id="TIGR02937">
    <property type="entry name" value="sigma70-ECF"/>
    <property type="match status" value="1"/>
</dbReference>